<comment type="caution">
    <text evidence="2">The sequence shown here is derived from an EMBL/GenBank/DDBJ whole genome shotgun (WGS) entry which is preliminary data.</text>
</comment>
<organism evidence="2 3">
    <name type="scientific">Elysia crispata</name>
    <name type="common">lettuce slug</name>
    <dbReference type="NCBI Taxonomy" id="231223"/>
    <lineage>
        <taxon>Eukaryota</taxon>
        <taxon>Metazoa</taxon>
        <taxon>Spiralia</taxon>
        <taxon>Lophotrochozoa</taxon>
        <taxon>Mollusca</taxon>
        <taxon>Gastropoda</taxon>
        <taxon>Heterobranchia</taxon>
        <taxon>Euthyneura</taxon>
        <taxon>Panpulmonata</taxon>
        <taxon>Sacoglossa</taxon>
        <taxon>Placobranchoidea</taxon>
        <taxon>Plakobranchidae</taxon>
        <taxon>Elysia</taxon>
    </lineage>
</organism>
<feature type="region of interest" description="Disordered" evidence="1">
    <location>
        <begin position="1"/>
        <end position="57"/>
    </location>
</feature>
<dbReference type="Proteomes" id="UP001283361">
    <property type="component" value="Unassembled WGS sequence"/>
</dbReference>
<evidence type="ECO:0000313" key="2">
    <source>
        <dbReference type="EMBL" id="KAK3771133.1"/>
    </source>
</evidence>
<keyword evidence="3" id="KW-1185">Reference proteome</keyword>
<dbReference type="EMBL" id="JAWDGP010003771">
    <property type="protein sequence ID" value="KAK3771133.1"/>
    <property type="molecule type" value="Genomic_DNA"/>
</dbReference>
<gene>
    <name evidence="2" type="ORF">RRG08_034149</name>
</gene>
<protein>
    <submittedName>
        <fullName evidence="2">Uncharacterized protein</fullName>
    </submittedName>
</protein>
<sequence length="335" mass="34496">MRHGLDSASSESWPADSPCRCPPPPLSPASSSSSAYRRHSVTLSSGPSHYGNRSPPPVTLVAAAPDSTTPAITMTMAPQDGPFSLPNSMGALFLSGCASGASMTSPLMMDWVYEQSIIQSKPNCGPTSRTMRRYSHEIPREFSIPSMLQNFSLTSMGPTVGPSMSLSVGSPSSSIQQRFPVMPGGATSTILRSYSLPRNVDSLTTAAGPSPCFSISHMPGFALAQGDSGSNSGPPTFPLSGAGGGGMCFSISDLHLEAGMPGFALAQGDSGNNSGPPTFPLSGAGGGDMPGFPLTGIRGTDSTFMPQLALGGGHEWLLPLEAFLFSGFHCIESLA</sequence>
<evidence type="ECO:0000313" key="3">
    <source>
        <dbReference type="Proteomes" id="UP001283361"/>
    </source>
</evidence>
<proteinExistence type="predicted"/>
<evidence type="ECO:0000256" key="1">
    <source>
        <dbReference type="SAM" id="MobiDB-lite"/>
    </source>
</evidence>
<reference evidence="2" key="1">
    <citation type="journal article" date="2023" name="G3 (Bethesda)">
        <title>A reference genome for the long-term kleptoplast-retaining sea slug Elysia crispata morphotype clarki.</title>
        <authorList>
            <person name="Eastman K.E."/>
            <person name="Pendleton A.L."/>
            <person name="Shaikh M.A."/>
            <person name="Suttiyut T."/>
            <person name="Ogas R."/>
            <person name="Tomko P."/>
            <person name="Gavelis G."/>
            <person name="Widhalm J.R."/>
            <person name="Wisecaver J.H."/>
        </authorList>
    </citation>
    <scope>NUCLEOTIDE SEQUENCE</scope>
    <source>
        <strain evidence="2">ECLA1</strain>
    </source>
</reference>
<dbReference type="AlphaFoldDB" id="A0AAE1DIY9"/>
<name>A0AAE1DIY9_9GAST</name>
<accession>A0AAE1DIY9</accession>